<dbReference type="Pfam" id="PF13302">
    <property type="entry name" value="Acetyltransf_3"/>
    <property type="match status" value="1"/>
</dbReference>
<dbReference type="PROSITE" id="PS51186">
    <property type="entry name" value="GNAT"/>
    <property type="match status" value="1"/>
</dbReference>
<name>A0A853CYQ5_9MICO</name>
<organism evidence="2 3">
    <name type="scientific">Leifsonia shinshuensis</name>
    <dbReference type="NCBI Taxonomy" id="150026"/>
    <lineage>
        <taxon>Bacteria</taxon>
        <taxon>Bacillati</taxon>
        <taxon>Actinomycetota</taxon>
        <taxon>Actinomycetes</taxon>
        <taxon>Micrococcales</taxon>
        <taxon>Microbacteriaceae</taxon>
        <taxon>Leifsonia</taxon>
    </lineage>
</organism>
<evidence type="ECO:0000313" key="3">
    <source>
        <dbReference type="Proteomes" id="UP000578352"/>
    </source>
</evidence>
<dbReference type="Proteomes" id="UP000578352">
    <property type="component" value="Unassembled WGS sequence"/>
</dbReference>
<protein>
    <submittedName>
        <fullName evidence="2">RimJ/RimL family protein N-acetyltransferase</fullName>
    </submittedName>
</protein>
<dbReference type="PANTHER" id="PTHR43441:SF10">
    <property type="entry name" value="ACETYLTRANSFERASE"/>
    <property type="match status" value="1"/>
</dbReference>
<dbReference type="EMBL" id="JACCFL010000001">
    <property type="protein sequence ID" value="NYJ25712.1"/>
    <property type="molecule type" value="Genomic_DNA"/>
</dbReference>
<dbReference type="GO" id="GO:1990189">
    <property type="term" value="F:protein N-terminal-serine acetyltransferase activity"/>
    <property type="evidence" value="ECO:0007669"/>
    <property type="project" value="TreeGrafter"/>
</dbReference>
<sequence>MFAKTLASGAQLKPLEPWMAEEFAAHLDRAREHIRPWVGPSFVTEDVAGARATLGRYADRAAREGAGIYGIWADGTLVGGVMFVDFVPATGVFEVGCWLEPAAEGRGHITSAVRDLLEYAFVVRGMHRAEWRCRSDNDRSAAVARRLGMTLEGVLREAWPVGGVFHDKQVWSVLAAEWPPAGEFPPAGWPPVATTSSSAPA</sequence>
<dbReference type="AlphaFoldDB" id="A0A853CYQ5"/>
<dbReference type="GO" id="GO:0005737">
    <property type="term" value="C:cytoplasm"/>
    <property type="evidence" value="ECO:0007669"/>
    <property type="project" value="TreeGrafter"/>
</dbReference>
<dbReference type="PANTHER" id="PTHR43441">
    <property type="entry name" value="RIBOSOMAL-PROTEIN-SERINE ACETYLTRANSFERASE"/>
    <property type="match status" value="1"/>
</dbReference>
<accession>A0A853CYQ5</accession>
<dbReference type="InterPro" id="IPR051908">
    <property type="entry name" value="Ribosomal_N-acetyltransferase"/>
</dbReference>
<proteinExistence type="predicted"/>
<dbReference type="RefSeq" id="WP_179608578.1">
    <property type="nucleotide sequence ID" value="NZ_BAABEH010000001.1"/>
</dbReference>
<dbReference type="GO" id="GO:0008999">
    <property type="term" value="F:protein-N-terminal-alanine acetyltransferase activity"/>
    <property type="evidence" value="ECO:0007669"/>
    <property type="project" value="TreeGrafter"/>
</dbReference>
<evidence type="ECO:0000259" key="1">
    <source>
        <dbReference type="PROSITE" id="PS51186"/>
    </source>
</evidence>
<feature type="domain" description="N-acetyltransferase" evidence="1">
    <location>
        <begin position="10"/>
        <end position="171"/>
    </location>
</feature>
<reference evidence="2 3" key="1">
    <citation type="submission" date="2020-07" db="EMBL/GenBank/DDBJ databases">
        <title>Sequencing the genomes of 1000 actinobacteria strains.</title>
        <authorList>
            <person name="Klenk H.-P."/>
        </authorList>
    </citation>
    <scope>NUCLEOTIDE SEQUENCE [LARGE SCALE GENOMIC DNA]</scope>
    <source>
        <strain evidence="2 3">DSM 15165</strain>
    </source>
</reference>
<dbReference type="Gene3D" id="3.40.630.30">
    <property type="match status" value="1"/>
</dbReference>
<dbReference type="SUPFAM" id="SSF55729">
    <property type="entry name" value="Acyl-CoA N-acyltransferases (Nat)"/>
    <property type="match status" value="1"/>
</dbReference>
<evidence type="ECO:0000313" key="2">
    <source>
        <dbReference type="EMBL" id="NYJ25712.1"/>
    </source>
</evidence>
<keyword evidence="2" id="KW-0808">Transferase</keyword>
<dbReference type="InterPro" id="IPR016181">
    <property type="entry name" value="Acyl_CoA_acyltransferase"/>
</dbReference>
<gene>
    <name evidence="2" type="ORF">HNR13_003999</name>
</gene>
<comment type="caution">
    <text evidence="2">The sequence shown here is derived from an EMBL/GenBank/DDBJ whole genome shotgun (WGS) entry which is preliminary data.</text>
</comment>
<dbReference type="InterPro" id="IPR000182">
    <property type="entry name" value="GNAT_dom"/>
</dbReference>
<dbReference type="FunFam" id="3.40.630.30:FF:000182">
    <property type="entry name" value="Putative acetyltransferase"/>
    <property type="match status" value="1"/>
</dbReference>